<evidence type="ECO:0000313" key="8">
    <source>
        <dbReference type="Proteomes" id="UP000030460"/>
    </source>
</evidence>
<dbReference type="GO" id="GO:0006310">
    <property type="term" value="P:DNA recombination"/>
    <property type="evidence" value="ECO:0007669"/>
    <property type="project" value="UniProtKB-KW"/>
</dbReference>
<evidence type="ECO:0000256" key="1">
    <source>
        <dbReference type="ARBA" id="ARBA00004496"/>
    </source>
</evidence>
<feature type="region of interest" description="Disordered" evidence="5">
    <location>
        <begin position="407"/>
        <end position="437"/>
    </location>
</feature>
<dbReference type="PROSITE" id="PS51898">
    <property type="entry name" value="TYR_RECOMBINASE"/>
    <property type="match status" value="1"/>
</dbReference>
<proteinExistence type="predicted"/>
<keyword evidence="2" id="KW-0229">DNA integration</keyword>
<comment type="subcellular location">
    <subcellularLocation>
        <location evidence="1">Cytoplasm</location>
    </subcellularLocation>
</comment>
<dbReference type="InterPro" id="IPR050090">
    <property type="entry name" value="Tyrosine_recombinase_XerCD"/>
</dbReference>
<dbReference type="InterPro" id="IPR011010">
    <property type="entry name" value="DNA_brk_join_enz"/>
</dbReference>
<dbReference type="GO" id="GO:0003677">
    <property type="term" value="F:DNA binding"/>
    <property type="evidence" value="ECO:0007669"/>
    <property type="project" value="UniProtKB-KW"/>
</dbReference>
<dbReference type="PANTHER" id="PTHR30349:SF77">
    <property type="entry name" value="TYROSINE RECOMBINASE XERC"/>
    <property type="match status" value="1"/>
</dbReference>
<evidence type="ECO:0000256" key="5">
    <source>
        <dbReference type="SAM" id="MobiDB-lite"/>
    </source>
</evidence>
<accession>A0A8T6Z7K0</accession>
<dbReference type="InterPro" id="IPR010998">
    <property type="entry name" value="Integrase_recombinase_N"/>
</dbReference>
<dbReference type="InterPro" id="IPR013762">
    <property type="entry name" value="Integrase-like_cat_sf"/>
</dbReference>
<dbReference type="SUPFAM" id="SSF56349">
    <property type="entry name" value="DNA breaking-rejoining enzymes"/>
    <property type="match status" value="1"/>
</dbReference>
<evidence type="ECO:0000256" key="2">
    <source>
        <dbReference type="ARBA" id="ARBA00022908"/>
    </source>
</evidence>
<dbReference type="Gene3D" id="1.10.443.10">
    <property type="entry name" value="Intergrase catalytic core"/>
    <property type="match status" value="1"/>
</dbReference>
<sequence length="437" mass="49590">MSAENSLPVLPLRYASALQLRAAQTTGGVGANLGDTERRQIRAETDLEAISLWLANYVESPATHANYRKEADRLLLWALAQALSGPGMIVQEDLRLFREFLAAPDRRNPIWTVIAELKPVSSLTHEDLARYRQFLADPQPVSTWVTEGGARYATDDPRWRPFAGRLEPASIKQAVVILDSMFGWLVEAGYLRGNPLGLLRQRRRRPAQRVTRYLPAVMWQHVKDYVASMPEPDPRQRRDKARARWLTTLFYLLGLRISEVAAGTMGNFVRELGTDGTPRWWLEVVGKGLKYRRIPVSQELLAELMRYREAHGLAPLPARNELTPLLLPFRQRAGNASGDGVDRKTVHNAIKAVFAKAADWTEARGGEYADHADHIRQASAHWLRHTAASHMLDSDLDLRTVRDNLGHDSINTTSQYAHEEDDRRHDETTGNHRMNWR</sequence>
<comment type="caution">
    <text evidence="7">The sequence shown here is derived from an EMBL/GenBank/DDBJ whole genome shotgun (WGS) entry which is preliminary data.</text>
</comment>
<dbReference type="GO" id="GO:0015074">
    <property type="term" value="P:DNA integration"/>
    <property type="evidence" value="ECO:0007669"/>
    <property type="project" value="UniProtKB-KW"/>
</dbReference>
<keyword evidence="3" id="KW-0238">DNA-binding</keyword>
<dbReference type="RefSeq" id="WP_052148171.1">
    <property type="nucleotide sequence ID" value="NZ_CADFGF010000002.1"/>
</dbReference>
<evidence type="ECO:0000313" key="7">
    <source>
        <dbReference type="EMBL" id="NLP60661.1"/>
    </source>
</evidence>
<evidence type="ECO:0000259" key="6">
    <source>
        <dbReference type="PROSITE" id="PS51898"/>
    </source>
</evidence>
<feature type="compositionally biased region" description="Basic and acidic residues" evidence="5">
    <location>
        <begin position="417"/>
        <end position="430"/>
    </location>
</feature>
<keyword evidence="4" id="KW-0233">DNA recombination</keyword>
<keyword evidence="8" id="KW-1185">Reference proteome</keyword>
<dbReference type="PANTHER" id="PTHR30349">
    <property type="entry name" value="PHAGE INTEGRASE-RELATED"/>
    <property type="match status" value="1"/>
</dbReference>
<dbReference type="GO" id="GO:0005737">
    <property type="term" value="C:cytoplasm"/>
    <property type="evidence" value="ECO:0007669"/>
    <property type="project" value="UniProtKB-SubCell"/>
</dbReference>
<dbReference type="Pfam" id="PF00589">
    <property type="entry name" value="Phage_integrase"/>
    <property type="match status" value="1"/>
</dbReference>
<evidence type="ECO:0000256" key="3">
    <source>
        <dbReference type="ARBA" id="ARBA00023125"/>
    </source>
</evidence>
<protein>
    <submittedName>
        <fullName evidence="7">Tyrosine-type recombinase/integrase</fullName>
    </submittedName>
</protein>
<dbReference type="Proteomes" id="UP000030460">
    <property type="component" value="Unassembled WGS sequence"/>
</dbReference>
<dbReference type="AlphaFoldDB" id="A0A8T6Z7K0"/>
<dbReference type="InterPro" id="IPR002104">
    <property type="entry name" value="Integrase_catalytic"/>
</dbReference>
<reference evidence="7" key="2">
    <citation type="submission" date="2020-04" db="EMBL/GenBank/DDBJ databases">
        <authorList>
            <person name="Alexandrino P."/>
            <person name="Mendonca T."/>
            <person name="Guaman L."/>
            <person name="Cherix J."/>
            <person name="Lozano-Sakalauskas G."/>
            <person name="Fujita A."/>
            <person name="Filho E.R."/>
            <person name="Long P."/>
            <person name="Padilla G."/>
            <person name="Taciro M.K."/>
            <person name="Gomez J.G."/>
            <person name="Silva L.F."/>
            <person name="Torres M."/>
        </authorList>
    </citation>
    <scope>NUCLEOTIDE SEQUENCE</scope>
    <source>
        <strain evidence="7">LMG 19450</strain>
    </source>
</reference>
<dbReference type="EMBL" id="JTDB02000001">
    <property type="protein sequence ID" value="NLP60661.1"/>
    <property type="molecule type" value="Genomic_DNA"/>
</dbReference>
<name>A0A8T6Z7K0_9BURK</name>
<dbReference type="CDD" id="cd00397">
    <property type="entry name" value="DNA_BRE_C"/>
    <property type="match status" value="1"/>
</dbReference>
<dbReference type="Gene3D" id="1.10.150.130">
    <property type="match status" value="1"/>
</dbReference>
<gene>
    <name evidence="7" type="ORF">NH14_005750</name>
</gene>
<organism evidence="7 8">
    <name type="scientific">Paraburkholderia sacchari</name>
    <dbReference type="NCBI Taxonomy" id="159450"/>
    <lineage>
        <taxon>Bacteria</taxon>
        <taxon>Pseudomonadati</taxon>
        <taxon>Pseudomonadota</taxon>
        <taxon>Betaproteobacteria</taxon>
        <taxon>Burkholderiales</taxon>
        <taxon>Burkholderiaceae</taxon>
        <taxon>Paraburkholderia</taxon>
    </lineage>
</organism>
<reference evidence="7" key="1">
    <citation type="journal article" date="2015" name="Genome Announc.">
        <title>Draft Genome Sequence of the Polyhydroxyalkanoate-Producing Bacterium Burkholderia sacchari LMG 19450 Isolated from Brazilian Sugarcane Plantation Soil.</title>
        <authorList>
            <person name="Alexandrino P.M."/>
            <person name="Mendonca T.T."/>
            <person name="Guaman Bautista L.P."/>
            <person name="Cherix J."/>
            <person name="Lozano-Sakalauskas G.C."/>
            <person name="Fujita A."/>
            <person name="Ramos Filho E."/>
            <person name="Long P."/>
            <person name="Padilla G."/>
            <person name="Taciro M.K."/>
            <person name="Gomez J.G."/>
            <person name="Silva L.F."/>
        </authorList>
    </citation>
    <scope>NUCLEOTIDE SEQUENCE</scope>
    <source>
        <strain evidence="7">LMG 19450</strain>
    </source>
</reference>
<feature type="domain" description="Tyr recombinase" evidence="6">
    <location>
        <begin position="209"/>
        <end position="430"/>
    </location>
</feature>
<evidence type="ECO:0000256" key="4">
    <source>
        <dbReference type="ARBA" id="ARBA00023172"/>
    </source>
</evidence>
<dbReference type="OrthoDB" id="9074218at2"/>